<keyword evidence="2" id="KW-1185">Reference proteome</keyword>
<name>A0AAD5M3Z0_PARTN</name>
<evidence type="ECO:0000313" key="1">
    <source>
        <dbReference type="EMBL" id="KAJ1351737.1"/>
    </source>
</evidence>
<dbReference type="Proteomes" id="UP001196413">
    <property type="component" value="Unassembled WGS sequence"/>
</dbReference>
<accession>A0AAD5M3Z0</accession>
<gene>
    <name evidence="1" type="ORF">KIN20_007866</name>
</gene>
<evidence type="ECO:0000313" key="2">
    <source>
        <dbReference type="Proteomes" id="UP001196413"/>
    </source>
</evidence>
<reference evidence="1" key="1">
    <citation type="submission" date="2021-06" db="EMBL/GenBank/DDBJ databases">
        <title>Parelaphostrongylus tenuis whole genome reference sequence.</title>
        <authorList>
            <person name="Garwood T.J."/>
            <person name="Larsen P.A."/>
            <person name="Fountain-Jones N.M."/>
            <person name="Garbe J.R."/>
            <person name="Macchietto M.G."/>
            <person name="Kania S.A."/>
            <person name="Gerhold R.W."/>
            <person name="Richards J.E."/>
            <person name="Wolf T.M."/>
        </authorList>
    </citation>
    <scope>NUCLEOTIDE SEQUENCE</scope>
    <source>
        <strain evidence="1">MNPRO001-30</strain>
        <tissue evidence="1">Meninges</tissue>
    </source>
</reference>
<proteinExistence type="predicted"/>
<comment type="caution">
    <text evidence="1">The sequence shown here is derived from an EMBL/GenBank/DDBJ whole genome shotgun (WGS) entry which is preliminary data.</text>
</comment>
<organism evidence="1 2">
    <name type="scientific">Parelaphostrongylus tenuis</name>
    <name type="common">Meningeal worm</name>
    <dbReference type="NCBI Taxonomy" id="148309"/>
    <lineage>
        <taxon>Eukaryota</taxon>
        <taxon>Metazoa</taxon>
        <taxon>Ecdysozoa</taxon>
        <taxon>Nematoda</taxon>
        <taxon>Chromadorea</taxon>
        <taxon>Rhabditida</taxon>
        <taxon>Rhabditina</taxon>
        <taxon>Rhabditomorpha</taxon>
        <taxon>Strongyloidea</taxon>
        <taxon>Metastrongylidae</taxon>
        <taxon>Parelaphostrongylus</taxon>
    </lineage>
</organism>
<dbReference type="EMBL" id="JAHQIW010001219">
    <property type="protein sequence ID" value="KAJ1351737.1"/>
    <property type="molecule type" value="Genomic_DNA"/>
</dbReference>
<dbReference type="AlphaFoldDB" id="A0AAD5M3Z0"/>
<protein>
    <submittedName>
        <fullName evidence="1">Uncharacterized protein</fullName>
    </submittedName>
</protein>
<sequence length="91" mass="10316">MSSIPPNPTFTTIVPNVGRLRQRLKLCMISGRTGYENGITLLYSTLYSHLISNSSRTYSVNSIIFSLNTLTVTTNLYYFIYVTFGNDTFML</sequence>